<feature type="non-terminal residue" evidence="1">
    <location>
        <position position="262"/>
    </location>
</feature>
<dbReference type="EMBL" id="BARS01030608">
    <property type="protein sequence ID" value="GAG23794.1"/>
    <property type="molecule type" value="Genomic_DNA"/>
</dbReference>
<comment type="caution">
    <text evidence="1">The sequence shown here is derived from an EMBL/GenBank/DDBJ whole genome shotgun (WGS) entry which is preliminary data.</text>
</comment>
<dbReference type="AlphaFoldDB" id="X0VZ93"/>
<accession>X0VZ93</accession>
<organism evidence="1">
    <name type="scientific">marine sediment metagenome</name>
    <dbReference type="NCBI Taxonomy" id="412755"/>
    <lineage>
        <taxon>unclassified sequences</taxon>
        <taxon>metagenomes</taxon>
        <taxon>ecological metagenomes</taxon>
    </lineage>
</organism>
<name>X0VZ93_9ZZZZ</name>
<evidence type="ECO:0000313" key="1">
    <source>
        <dbReference type="EMBL" id="GAG23794.1"/>
    </source>
</evidence>
<protein>
    <submittedName>
        <fullName evidence="1">Uncharacterized protein</fullName>
    </submittedName>
</protein>
<reference evidence="1" key="1">
    <citation type="journal article" date="2014" name="Front. Microbiol.">
        <title>High frequency of phylogenetically diverse reductive dehalogenase-homologous genes in deep subseafloor sedimentary metagenomes.</title>
        <authorList>
            <person name="Kawai M."/>
            <person name="Futagami T."/>
            <person name="Toyoda A."/>
            <person name="Takaki Y."/>
            <person name="Nishi S."/>
            <person name="Hori S."/>
            <person name="Arai W."/>
            <person name="Tsubouchi T."/>
            <person name="Morono Y."/>
            <person name="Uchiyama I."/>
            <person name="Ito T."/>
            <person name="Fujiyama A."/>
            <person name="Inagaki F."/>
            <person name="Takami H."/>
        </authorList>
    </citation>
    <scope>NUCLEOTIDE SEQUENCE</scope>
    <source>
        <strain evidence="1">Expedition CK06-06</strain>
    </source>
</reference>
<feature type="non-terminal residue" evidence="1">
    <location>
        <position position="1"/>
    </location>
</feature>
<sequence>SGSGVKDYYWSAWDDDDATYTTASRQYSTDDTETSGSITSACRDNVGNVDASPITITMTEDTTAPPLTDAMSDYSEVAMIPHDEWVYADISTNEFWFNGDESYGPIETVGFYATTSGDGSGSGVYAIEFGAWGGTSAYNDTASAYYGTYGIDGDESSGSITIKTFDNVGNSDSGSITVVEDNTAPSGGSFTTDYDLTDNTGDGYYPYQGTYGSYEAFYDQVSYTCDASGWSDSESGLNDEEIYRITSTGGSYGLWRTSPSNV</sequence>
<gene>
    <name evidence="1" type="ORF">S01H1_47725</name>
</gene>
<proteinExistence type="predicted"/>